<evidence type="ECO:0000256" key="1">
    <source>
        <dbReference type="SAM" id="MobiDB-lite"/>
    </source>
</evidence>
<organism evidence="2 3">
    <name type="scientific">Anopheles dirus</name>
    <dbReference type="NCBI Taxonomy" id="7168"/>
    <lineage>
        <taxon>Eukaryota</taxon>
        <taxon>Metazoa</taxon>
        <taxon>Ecdysozoa</taxon>
        <taxon>Arthropoda</taxon>
        <taxon>Hexapoda</taxon>
        <taxon>Insecta</taxon>
        <taxon>Pterygota</taxon>
        <taxon>Neoptera</taxon>
        <taxon>Endopterygota</taxon>
        <taxon>Diptera</taxon>
        <taxon>Nematocera</taxon>
        <taxon>Culicoidea</taxon>
        <taxon>Culicidae</taxon>
        <taxon>Anophelinae</taxon>
        <taxon>Anopheles</taxon>
    </lineage>
</organism>
<dbReference type="EnsemblMetazoa" id="ADIR006839-RA">
    <property type="protein sequence ID" value="ADIR006839-PA"/>
    <property type="gene ID" value="ADIR006839"/>
</dbReference>
<proteinExistence type="predicted"/>
<protein>
    <submittedName>
        <fullName evidence="2">Uncharacterized protein</fullName>
    </submittedName>
</protein>
<reference evidence="2" key="2">
    <citation type="submission" date="2020-05" db="UniProtKB">
        <authorList>
            <consortium name="EnsemblMetazoa"/>
        </authorList>
    </citation>
    <scope>IDENTIFICATION</scope>
    <source>
        <strain evidence="2">WRAIR2</strain>
    </source>
</reference>
<evidence type="ECO:0000313" key="2">
    <source>
        <dbReference type="EnsemblMetazoa" id="ADIR006839-PA"/>
    </source>
</evidence>
<evidence type="ECO:0000313" key="3">
    <source>
        <dbReference type="Proteomes" id="UP000075884"/>
    </source>
</evidence>
<reference evidence="3" key="1">
    <citation type="submission" date="2013-03" db="EMBL/GenBank/DDBJ databases">
        <title>The Genome Sequence of Anopheles dirus WRAIR2.</title>
        <authorList>
            <consortium name="The Broad Institute Genomics Platform"/>
            <person name="Neafsey D.E."/>
            <person name="Walton C."/>
            <person name="Walker B."/>
            <person name="Young S.K."/>
            <person name="Zeng Q."/>
            <person name="Gargeya S."/>
            <person name="Fitzgerald M."/>
            <person name="Haas B."/>
            <person name="Abouelleil A."/>
            <person name="Allen A.W."/>
            <person name="Alvarado L."/>
            <person name="Arachchi H.M."/>
            <person name="Berlin A.M."/>
            <person name="Chapman S.B."/>
            <person name="Gainer-Dewar J."/>
            <person name="Goldberg J."/>
            <person name="Griggs A."/>
            <person name="Gujja S."/>
            <person name="Hansen M."/>
            <person name="Howarth C."/>
            <person name="Imamovic A."/>
            <person name="Ireland A."/>
            <person name="Larimer J."/>
            <person name="McCowan C."/>
            <person name="Murphy C."/>
            <person name="Pearson M."/>
            <person name="Poon T.W."/>
            <person name="Priest M."/>
            <person name="Roberts A."/>
            <person name="Saif S."/>
            <person name="Shea T."/>
            <person name="Sisk P."/>
            <person name="Sykes S."/>
            <person name="Wortman J."/>
            <person name="Nusbaum C."/>
            <person name="Birren B."/>
        </authorList>
    </citation>
    <scope>NUCLEOTIDE SEQUENCE [LARGE SCALE GENOMIC DNA]</scope>
    <source>
        <strain evidence="3">WRAIR2</strain>
    </source>
</reference>
<feature type="compositionally biased region" description="Polar residues" evidence="1">
    <location>
        <begin position="8"/>
        <end position="24"/>
    </location>
</feature>
<dbReference type="VEuPathDB" id="VectorBase:ADIR006839"/>
<name>A0A182NGR6_9DIPT</name>
<keyword evidence="3" id="KW-1185">Reference proteome</keyword>
<dbReference type="AlphaFoldDB" id="A0A182NGR6"/>
<feature type="region of interest" description="Disordered" evidence="1">
    <location>
        <begin position="1"/>
        <end position="35"/>
    </location>
</feature>
<sequence>MNKPQLCATDSSSLPRQSHFSSRKSNMDEENYDREPLDVYDRSKLLTVPYCARCSGWCCDPNYEIASEPG</sequence>
<dbReference type="Proteomes" id="UP000075884">
    <property type="component" value="Unassembled WGS sequence"/>
</dbReference>
<accession>A0A182NGR6</accession>